<gene>
    <name evidence="10 13" type="primary">galT</name>
    <name evidence="13" type="ORF">GCM10008986_07880</name>
</gene>
<comment type="pathway">
    <text evidence="3 10">Carbohydrate metabolism; galactose metabolism.</text>
</comment>
<dbReference type="HAMAP" id="MF_00571">
    <property type="entry name" value="GalP_UDP_trans"/>
    <property type="match status" value="1"/>
</dbReference>
<keyword evidence="9 10" id="KW-0119">Carbohydrate metabolism</keyword>
<accession>A0ABN1AWR0</accession>
<dbReference type="Proteomes" id="UP001500880">
    <property type="component" value="Unassembled WGS sequence"/>
</dbReference>
<keyword evidence="6 10" id="KW-0808">Transferase</keyword>
<keyword evidence="5 10" id="KW-0963">Cytoplasm</keyword>
<evidence type="ECO:0000256" key="3">
    <source>
        <dbReference type="ARBA" id="ARBA00004947"/>
    </source>
</evidence>
<dbReference type="InterPro" id="IPR005849">
    <property type="entry name" value="GalP_Utransf_N"/>
</dbReference>
<dbReference type="InterPro" id="IPR005850">
    <property type="entry name" value="GalP_Utransf_C"/>
</dbReference>
<evidence type="ECO:0000256" key="4">
    <source>
        <dbReference type="ARBA" id="ARBA00008706"/>
    </source>
</evidence>
<evidence type="ECO:0000259" key="12">
    <source>
        <dbReference type="Pfam" id="PF02744"/>
    </source>
</evidence>
<evidence type="ECO:0000256" key="10">
    <source>
        <dbReference type="HAMAP-Rule" id="MF_00571"/>
    </source>
</evidence>
<dbReference type="NCBIfam" id="NF003629">
    <property type="entry name" value="PRK05270.1-2"/>
    <property type="match status" value="1"/>
</dbReference>
<evidence type="ECO:0000313" key="14">
    <source>
        <dbReference type="Proteomes" id="UP001500880"/>
    </source>
</evidence>
<evidence type="ECO:0000256" key="8">
    <source>
        <dbReference type="ARBA" id="ARBA00023144"/>
    </source>
</evidence>
<comment type="catalytic activity">
    <reaction evidence="1 10">
        <text>alpha-D-galactose 1-phosphate + UDP-alpha-D-glucose = alpha-D-glucose 1-phosphate + UDP-alpha-D-galactose</text>
        <dbReference type="Rhea" id="RHEA:13989"/>
        <dbReference type="ChEBI" id="CHEBI:58336"/>
        <dbReference type="ChEBI" id="CHEBI:58601"/>
        <dbReference type="ChEBI" id="CHEBI:58885"/>
        <dbReference type="ChEBI" id="CHEBI:66914"/>
        <dbReference type="EC" id="2.7.7.12"/>
    </reaction>
</comment>
<dbReference type="PIRSF" id="PIRSF006005">
    <property type="entry name" value="GalT_BS"/>
    <property type="match status" value="1"/>
</dbReference>
<name>A0ABN1AWR0_9BACI</name>
<protein>
    <recommendedName>
        <fullName evidence="10">Galactose-1-phosphate uridylyltransferase</fullName>
        <shortName evidence="10">Gal-1-P uridylyltransferase</shortName>
        <ecNumber evidence="10">2.7.7.12</ecNumber>
    </recommendedName>
    <alternativeName>
        <fullName evidence="10">UDP-glucose--hexose-1-phosphate uridylyltransferase</fullName>
    </alternativeName>
</protein>
<feature type="domain" description="Galactose-1-phosphate uridyl transferase N-terminal" evidence="11">
    <location>
        <begin position="28"/>
        <end position="234"/>
    </location>
</feature>
<keyword evidence="14" id="KW-1185">Reference proteome</keyword>
<dbReference type="InterPro" id="IPR000766">
    <property type="entry name" value="GalP_uridyl_Trfase_II"/>
</dbReference>
<evidence type="ECO:0000256" key="9">
    <source>
        <dbReference type="ARBA" id="ARBA00023277"/>
    </source>
</evidence>
<proteinExistence type="inferred from homology"/>
<evidence type="ECO:0000256" key="7">
    <source>
        <dbReference type="ARBA" id="ARBA00022695"/>
    </source>
</evidence>
<dbReference type="Pfam" id="PF01087">
    <property type="entry name" value="GalP_UDP_transf"/>
    <property type="match status" value="1"/>
</dbReference>
<reference evidence="13 14" key="1">
    <citation type="journal article" date="2019" name="Int. J. Syst. Evol. Microbiol.">
        <title>The Global Catalogue of Microorganisms (GCM) 10K type strain sequencing project: providing services to taxonomists for standard genome sequencing and annotation.</title>
        <authorList>
            <consortium name="The Broad Institute Genomics Platform"/>
            <consortium name="The Broad Institute Genome Sequencing Center for Infectious Disease"/>
            <person name="Wu L."/>
            <person name="Ma J."/>
        </authorList>
    </citation>
    <scope>NUCLEOTIDE SEQUENCE [LARGE SCALE GENOMIC DNA]</scope>
    <source>
        <strain evidence="13 14">JCM 12389</strain>
    </source>
</reference>
<comment type="similarity">
    <text evidence="4 10">Belongs to the galactose-1-phosphate uridylyltransferase type 2 family.</text>
</comment>
<evidence type="ECO:0000313" key="13">
    <source>
        <dbReference type="EMBL" id="GAA0485054.1"/>
    </source>
</evidence>
<keyword evidence="8 10" id="KW-0299">Galactose metabolism</keyword>
<comment type="caution">
    <text evidence="13">The sequence shown here is derived from an EMBL/GenBank/DDBJ whole genome shotgun (WGS) entry which is preliminary data.</text>
</comment>
<sequence>MSIHIYKELERLIQYGLEKGLIEKWDVEFVRNQLLDALDLQNWERVEVENEQLDNPVPVLQSILNWAAKHGRFSPDTVTERDLLDTRLMGIFVPHPSTVIHKFEKIRSELGMERATDYFYQLSRDVNYIRTNRVKRNEHWLSRTPYGELEITINLSKPEKDPRDVVRAKKDNSNYPACVLCKDNVGYAGRSQHPARQNHRVIPVTLNGEQWYLQYSPYVYYHQHAIVFSAEHRPMKISASTFRRLLAFVEQFPHFFLGSNADLPIVGGSILNHDHYQGGQHEFPMAEAGYEETFHIKKFPEVKAGILHWPMSVIRLQGFSKADLTAAADHILQNWVDYEDPETGILKETNGERHNTITPIARRRDEFYELDLVLRNNRTSEEHPLGIFHPHEQVHHIKRENIGLIEVMGLAVLPGRLKGELEKLAHYLSGPDALSQIRKDPDTQKHSDWARRLMETYDMSGLDNIHTMLKHETGKVFQTVLEHAGVFKKNAEGRRALQRFLQTL</sequence>
<dbReference type="PANTHER" id="PTHR39191:SF1">
    <property type="entry name" value="DUF4922 DOMAIN-CONTAINING PROTEIN"/>
    <property type="match status" value="1"/>
</dbReference>
<dbReference type="EC" id="2.7.7.12" evidence="10"/>
<dbReference type="NCBIfam" id="TIGR01239">
    <property type="entry name" value="galT_2"/>
    <property type="match status" value="1"/>
</dbReference>
<feature type="domain" description="Galactose-1-phosphate uridyl transferase C-terminal" evidence="12">
    <location>
        <begin position="250"/>
        <end position="435"/>
    </location>
</feature>
<comment type="subcellular location">
    <subcellularLocation>
        <location evidence="2 10">Cytoplasm</location>
    </subcellularLocation>
</comment>
<evidence type="ECO:0000256" key="2">
    <source>
        <dbReference type="ARBA" id="ARBA00004496"/>
    </source>
</evidence>
<dbReference type="GO" id="GO:0016779">
    <property type="term" value="F:nucleotidyltransferase activity"/>
    <property type="evidence" value="ECO:0007669"/>
    <property type="project" value="UniProtKB-KW"/>
</dbReference>
<keyword evidence="7 10" id="KW-0548">Nucleotidyltransferase</keyword>
<evidence type="ECO:0000256" key="6">
    <source>
        <dbReference type="ARBA" id="ARBA00022679"/>
    </source>
</evidence>
<organism evidence="13 14">
    <name type="scientific">Salinibacillus aidingensis</name>
    <dbReference type="NCBI Taxonomy" id="237684"/>
    <lineage>
        <taxon>Bacteria</taxon>
        <taxon>Bacillati</taxon>
        <taxon>Bacillota</taxon>
        <taxon>Bacilli</taxon>
        <taxon>Bacillales</taxon>
        <taxon>Bacillaceae</taxon>
        <taxon>Salinibacillus</taxon>
    </lineage>
</organism>
<dbReference type="PANTHER" id="PTHR39191">
    <property type="entry name" value="GALACTOSE-1-PHOSPHATE URIDYLYLTRANSFERASE"/>
    <property type="match status" value="1"/>
</dbReference>
<dbReference type="EMBL" id="BAAADO010000002">
    <property type="protein sequence ID" value="GAA0485054.1"/>
    <property type="molecule type" value="Genomic_DNA"/>
</dbReference>
<evidence type="ECO:0000256" key="5">
    <source>
        <dbReference type="ARBA" id="ARBA00022490"/>
    </source>
</evidence>
<dbReference type="Pfam" id="PF02744">
    <property type="entry name" value="GalP_UDP_tr_C"/>
    <property type="match status" value="1"/>
</dbReference>
<evidence type="ECO:0000259" key="11">
    <source>
        <dbReference type="Pfam" id="PF01087"/>
    </source>
</evidence>
<evidence type="ECO:0000256" key="1">
    <source>
        <dbReference type="ARBA" id="ARBA00001107"/>
    </source>
</evidence>